<keyword evidence="1" id="KW-0732">Signal</keyword>
<protein>
    <submittedName>
        <fullName evidence="2">Uncharacterized protein DUF4861</fullName>
    </submittedName>
</protein>
<evidence type="ECO:0000313" key="2">
    <source>
        <dbReference type="EMBL" id="ROQ25987.1"/>
    </source>
</evidence>
<keyword evidence="3" id="KW-1185">Reference proteome</keyword>
<evidence type="ECO:0000256" key="1">
    <source>
        <dbReference type="SAM" id="SignalP"/>
    </source>
</evidence>
<dbReference type="Proteomes" id="UP000268033">
    <property type="component" value="Unassembled WGS sequence"/>
</dbReference>
<sequence>MDCKAFTLAVLALATAPAMAAAPLLTLTIHNPNPAALSQVLEVPLAGHNLPAMLKSDSGEVDTEDKNGDGKADTLLLWVTVPANGQQQVNISQGNAKPMARTHAELSVRQGGKWQGQKYVADGFTFKEADQYQTPPQLTDHSFYLRYEGPGWESDKIGYRLYLDWRNASDVFGKRTSDMVLKDVGQDGYESYHHLSDWGMDVLKVGKSLGIGSLGRLTGQGIAHFKDVKDTRYQLEKDGGLRSAFKVHYRGWKVNDETLDVDSRYQIDAGSYASKVTVSTRPATQNLVTGLVKLPATELLKGSSGDWHYMATWGKQSLSGKDDNLGLALFYKASEVAKVSEGDHDHMLQFTASEQPLHYYLMSYWPDPAKASSGDEAHFKALLTEQLTRLASPLKVSQVDWH</sequence>
<gene>
    <name evidence="2" type="ORF">EDC28_105307</name>
</gene>
<proteinExistence type="predicted"/>
<feature type="signal peptide" evidence="1">
    <location>
        <begin position="1"/>
        <end position="20"/>
    </location>
</feature>
<dbReference type="EMBL" id="RJUL01000005">
    <property type="protein sequence ID" value="ROQ25987.1"/>
    <property type="molecule type" value="Genomic_DNA"/>
</dbReference>
<reference evidence="2 3" key="1">
    <citation type="submission" date="2018-11" db="EMBL/GenBank/DDBJ databases">
        <title>Genomic Encyclopedia of Type Strains, Phase IV (KMG-IV): sequencing the most valuable type-strain genomes for metagenomic binning, comparative biology and taxonomic classification.</title>
        <authorList>
            <person name="Goeker M."/>
        </authorList>
    </citation>
    <scope>NUCLEOTIDE SEQUENCE [LARGE SCALE GENOMIC DNA]</scope>
    <source>
        <strain evidence="2 3">DSM 21945</strain>
    </source>
</reference>
<accession>A0A3N1PG49</accession>
<dbReference type="AlphaFoldDB" id="A0A3N1PG49"/>
<name>A0A3N1PG49_9GAMM</name>
<dbReference type="STRING" id="584787.GCA_001247655_01602"/>
<dbReference type="InterPro" id="IPR032342">
    <property type="entry name" value="DUF4861"/>
</dbReference>
<dbReference type="RefSeq" id="WP_123421674.1">
    <property type="nucleotide sequence ID" value="NZ_RJUL01000005.1"/>
</dbReference>
<comment type="caution">
    <text evidence="2">The sequence shown here is derived from an EMBL/GenBank/DDBJ whole genome shotgun (WGS) entry which is preliminary data.</text>
</comment>
<dbReference type="Pfam" id="PF16153">
    <property type="entry name" value="DUF4861"/>
    <property type="match status" value="1"/>
</dbReference>
<feature type="chain" id="PRO_5018269631" evidence="1">
    <location>
        <begin position="21"/>
        <end position="402"/>
    </location>
</feature>
<evidence type="ECO:0000313" key="3">
    <source>
        <dbReference type="Proteomes" id="UP000268033"/>
    </source>
</evidence>
<organism evidence="2 3">
    <name type="scientific">Gallaecimonas pentaromativorans</name>
    <dbReference type="NCBI Taxonomy" id="584787"/>
    <lineage>
        <taxon>Bacteria</taxon>
        <taxon>Pseudomonadati</taxon>
        <taxon>Pseudomonadota</taxon>
        <taxon>Gammaproteobacteria</taxon>
        <taxon>Enterobacterales</taxon>
        <taxon>Gallaecimonadaceae</taxon>
        <taxon>Gallaecimonas</taxon>
    </lineage>
</organism>